<dbReference type="RefSeq" id="WP_271092277.1">
    <property type="nucleotide sequence ID" value="NZ_JAPJZH010000022.1"/>
</dbReference>
<name>A0ABT4VUP1_9HYPH</name>
<dbReference type="PROSITE" id="PS50943">
    <property type="entry name" value="HTH_CROC1"/>
    <property type="match status" value="1"/>
</dbReference>
<gene>
    <name evidence="2" type="ORF">OOZ53_23855</name>
</gene>
<dbReference type="SUPFAM" id="SSF47413">
    <property type="entry name" value="lambda repressor-like DNA-binding domains"/>
    <property type="match status" value="1"/>
</dbReference>
<proteinExistence type="predicted"/>
<dbReference type="InterPro" id="IPR001387">
    <property type="entry name" value="Cro/C1-type_HTH"/>
</dbReference>
<dbReference type="EMBL" id="JAPJZH010000022">
    <property type="protein sequence ID" value="MDA4848414.1"/>
    <property type="molecule type" value="Genomic_DNA"/>
</dbReference>
<organism evidence="2 3">
    <name type="scientific">Hoeflea poritis</name>
    <dbReference type="NCBI Taxonomy" id="2993659"/>
    <lineage>
        <taxon>Bacteria</taxon>
        <taxon>Pseudomonadati</taxon>
        <taxon>Pseudomonadota</taxon>
        <taxon>Alphaproteobacteria</taxon>
        <taxon>Hyphomicrobiales</taxon>
        <taxon>Rhizobiaceae</taxon>
        <taxon>Hoeflea</taxon>
    </lineage>
</organism>
<protein>
    <submittedName>
        <fullName evidence="2">Helix-turn-helix domain-containing protein</fullName>
    </submittedName>
</protein>
<accession>A0ABT4VUP1</accession>
<evidence type="ECO:0000313" key="3">
    <source>
        <dbReference type="Proteomes" id="UP001148313"/>
    </source>
</evidence>
<dbReference type="Gene3D" id="1.10.260.40">
    <property type="entry name" value="lambda repressor-like DNA-binding domains"/>
    <property type="match status" value="1"/>
</dbReference>
<evidence type="ECO:0000259" key="1">
    <source>
        <dbReference type="PROSITE" id="PS50943"/>
    </source>
</evidence>
<keyword evidence="3" id="KW-1185">Reference proteome</keyword>
<evidence type="ECO:0000313" key="2">
    <source>
        <dbReference type="EMBL" id="MDA4848414.1"/>
    </source>
</evidence>
<feature type="domain" description="HTH cro/C1-type" evidence="1">
    <location>
        <begin position="14"/>
        <end position="67"/>
    </location>
</feature>
<sequence>MSNFFDAEGFYAALDAIRRGKEFSWKKVAEKSNVSASTLTRMGQGKRPDVDSLAALASWSGIDVSQFYRDKAEPRAQKDTIAEITTLLRADRQIEGEDAHTMELMIKTLYEDMRKRRASGP</sequence>
<comment type="caution">
    <text evidence="2">The sequence shown here is derived from an EMBL/GenBank/DDBJ whole genome shotgun (WGS) entry which is preliminary data.</text>
</comment>
<dbReference type="InterPro" id="IPR010982">
    <property type="entry name" value="Lambda_DNA-bd_dom_sf"/>
</dbReference>
<reference evidence="2" key="1">
    <citation type="submission" date="2022-11" db="EMBL/GenBank/DDBJ databases">
        <title>Hoeflea poritis sp. nov., isolated from scleractinian coral Porites lutea.</title>
        <authorList>
            <person name="Zhang G."/>
            <person name="Wei Q."/>
            <person name="Cai L."/>
        </authorList>
    </citation>
    <scope>NUCLEOTIDE SEQUENCE</scope>
    <source>
        <strain evidence="2">E7-10</strain>
    </source>
</reference>
<dbReference type="Proteomes" id="UP001148313">
    <property type="component" value="Unassembled WGS sequence"/>
</dbReference>